<evidence type="ECO:0000256" key="1">
    <source>
        <dbReference type="SAM" id="Phobius"/>
    </source>
</evidence>
<keyword evidence="1" id="KW-0812">Transmembrane</keyword>
<name>A0A0F9I7P7_9ZZZZ</name>
<sequence length="57" mass="6338">DRMTAPVEAKDLETWSEVAEHWLHHVEKGLGLNIGILVVIVAAGYFTLKLIRALKGK</sequence>
<dbReference type="AlphaFoldDB" id="A0A0F9I7P7"/>
<dbReference type="EMBL" id="LAZR01021981">
    <property type="protein sequence ID" value="KKL83422.1"/>
    <property type="molecule type" value="Genomic_DNA"/>
</dbReference>
<protein>
    <submittedName>
        <fullName evidence="2">Uncharacterized protein</fullName>
    </submittedName>
</protein>
<organism evidence="2">
    <name type="scientific">marine sediment metagenome</name>
    <dbReference type="NCBI Taxonomy" id="412755"/>
    <lineage>
        <taxon>unclassified sequences</taxon>
        <taxon>metagenomes</taxon>
        <taxon>ecological metagenomes</taxon>
    </lineage>
</organism>
<proteinExistence type="predicted"/>
<reference evidence="2" key="1">
    <citation type="journal article" date="2015" name="Nature">
        <title>Complex archaea that bridge the gap between prokaryotes and eukaryotes.</title>
        <authorList>
            <person name="Spang A."/>
            <person name="Saw J.H."/>
            <person name="Jorgensen S.L."/>
            <person name="Zaremba-Niedzwiedzka K."/>
            <person name="Martijn J."/>
            <person name="Lind A.E."/>
            <person name="van Eijk R."/>
            <person name="Schleper C."/>
            <person name="Guy L."/>
            <person name="Ettema T.J."/>
        </authorList>
    </citation>
    <scope>NUCLEOTIDE SEQUENCE</scope>
</reference>
<accession>A0A0F9I7P7</accession>
<feature type="transmembrane region" description="Helical" evidence="1">
    <location>
        <begin position="30"/>
        <end position="48"/>
    </location>
</feature>
<keyword evidence="1" id="KW-0472">Membrane</keyword>
<feature type="non-terminal residue" evidence="2">
    <location>
        <position position="1"/>
    </location>
</feature>
<gene>
    <name evidence="2" type="ORF">LCGC14_1974820</name>
</gene>
<comment type="caution">
    <text evidence="2">The sequence shown here is derived from an EMBL/GenBank/DDBJ whole genome shotgun (WGS) entry which is preliminary data.</text>
</comment>
<evidence type="ECO:0000313" key="2">
    <source>
        <dbReference type="EMBL" id="KKL83422.1"/>
    </source>
</evidence>
<keyword evidence="1" id="KW-1133">Transmembrane helix</keyword>